<proteinExistence type="predicted"/>
<gene>
    <name evidence="1" type="ORF">THTE_2417</name>
</gene>
<protein>
    <submittedName>
        <fullName evidence="1">Uncharacterized protein</fullName>
    </submittedName>
</protein>
<evidence type="ECO:0000313" key="2">
    <source>
        <dbReference type="Proteomes" id="UP000215086"/>
    </source>
</evidence>
<dbReference type="AlphaFoldDB" id="A0A286RGC6"/>
<name>A0A286RGC6_9BACT</name>
<keyword evidence="2" id="KW-1185">Reference proteome</keyword>
<dbReference type="KEGG" id="ttf:THTE_2417"/>
<dbReference type="EMBL" id="CP018477">
    <property type="protein sequence ID" value="ASV75019.1"/>
    <property type="molecule type" value="Genomic_DNA"/>
</dbReference>
<reference evidence="1 2" key="1">
    <citation type="journal article" name="Front. Microbiol.">
        <title>Sugar Metabolism of the First Thermophilic Planctomycete Thermogutta terrifontis: Comparative Genomic and Transcriptomic Approaches.</title>
        <authorList>
            <person name="Elcheninov A.G."/>
            <person name="Menzel P."/>
            <person name="Gudbergsdottir S.R."/>
            <person name="Slesarev A.I."/>
            <person name="Kadnikov V.V."/>
            <person name="Krogh A."/>
            <person name="Bonch-Osmolovskaya E.A."/>
            <person name="Peng X."/>
            <person name="Kublanov I.V."/>
        </authorList>
    </citation>
    <scope>NUCLEOTIDE SEQUENCE [LARGE SCALE GENOMIC DNA]</scope>
    <source>
        <strain evidence="1 2">R1</strain>
    </source>
</reference>
<organism evidence="1 2">
    <name type="scientific">Thermogutta terrifontis</name>
    <dbReference type="NCBI Taxonomy" id="1331910"/>
    <lineage>
        <taxon>Bacteria</taxon>
        <taxon>Pseudomonadati</taxon>
        <taxon>Planctomycetota</taxon>
        <taxon>Planctomycetia</taxon>
        <taxon>Pirellulales</taxon>
        <taxon>Thermoguttaceae</taxon>
        <taxon>Thermogutta</taxon>
    </lineage>
</organism>
<dbReference type="Proteomes" id="UP000215086">
    <property type="component" value="Chromosome"/>
</dbReference>
<sequence>MPSRSLGTEGLAVRSAELDFGSGSVDGIEELDEFPDQASLSALLEAGFSAQTLRAAVRMPSAARQCPMALQKERRSIGCTTSADEEVWID</sequence>
<evidence type="ECO:0000313" key="1">
    <source>
        <dbReference type="EMBL" id="ASV75019.1"/>
    </source>
</evidence>
<accession>A0A286RGC6</accession>